<sequence length="122" mass="13493">MRLIRQYDDVMQAQDAALRLRREGIPTHISSRHSHVASGVVTGALKVGLWGLLDSQYHDALAFLDDANHRVTTGMSEEELVRVESSATKTSFASFNKLLWYVGPVVLAVIVGLVYLKEKGVL</sequence>
<accession>A0A7W5C1F6</accession>
<organism evidence="2 3">
    <name type="scientific">Halomonas organivorans</name>
    <dbReference type="NCBI Taxonomy" id="257772"/>
    <lineage>
        <taxon>Bacteria</taxon>
        <taxon>Pseudomonadati</taxon>
        <taxon>Pseudomonadota</taxon>
        <taxon>Gammaproteobacteria</taxon>
        <taxon>Oceanospirillales</taxon>
        <taxon>Halomonadaceae</taxon>
        <taxon>Halomonas</taxon>
    </lineage>
</organism>
<dbReference type="Proteomes" id="UP000525987">
    <property type="component" value="Unassembled WGS sequence"/>
</dbReference>
<gene>
    <name evidence="2" type="ORF">FHR96_004024</name>
</gene>
<reference evidence="2 3" key="1">
    <citation type="submission" date="2020-08" db="EMBL/GenBank/DDBJ databases">
        <title>Genomic Encyclopedia of Type Strains, Phase III (KMG-III): the genomes of soil and plant-associated and newly described type strains.</title>
        <authorList>
            <person name="Whitman W."/>
        </authorList>
    </citation>
    <scope>NUCLEOTIDE SEQUENCE [LARGE SCALE GENOMIC DNA]</scope>
    <source>
        <strain evidence="2 3">CECT 5995</strain>
    </source>
</reference>
<protein>
    <recommendedName>
        <fullName evidence="4">DUF2007 domain-containing protein</fullName>
    </recommendedName>
</protein>
<name>A0A7W5C1F6_9GAMM</name>
<keyword evidence="1" id="KW-1133">Transmembrane helix</keyword>
<evidence type="ECO:0000256" key="1">
    <source>
        <dbReference type="SAM" id="Phobius"/>
    </source>
</evidence>
<evidence type="ECO:0000313" key="3">
    <source>
        <dbReference type="Proteomes" id="UP000525987"/>
    </source>
</evidence>
<dbReference type="RefSeq" id="WP_183389457.1">
    <property type="nucleotide sequence ID" value="NZ_JACHXM010000035.1"/>
</dbReference>
<keyword evidence="1" id="KW-0472">Membrane</keyword>
<comment type="caution">
    <text evidence="2">The sequence shown here is derived from an EMBL/GenBank/DDBJ whole genome shotgun (WGS) entry which is preliminary data.</text>
</comment>
<keyword evidence="1" id="KW-0812">Transmembrane</keyword>
<dbReference type="AlphaFoldDB" id="A0A7W5C1F6"/>
<evidence type="ECO:0000313" key="2">
    <source>
        <dbReference type="EMBL" id="MBB3143110.1"/>
    </source>
</evidence>
<feature type="transmembrane region" description="Helical" evidence="1">
    <location>
        <begin position="98"/>
        <end position="116"/>
    </location>
</feature>
<evidence type="ECO:0008006" key="4">
    <source>
        <dbReference type="Google" id="ProtNLM"/>
    </source>
</evidence>
<dbReference type="EMBL" id="JACHXM010000035">
    <property type="protein sequence ID" value="MBB3143110.1"/>
    <property type="molecule type" value="Genomic_DNA"/>
</dbReference>
<keyword evidence="3" id="KW-1185">Reference proteome</keyword>
<proteinExistence type="predicted"/>